<dbReference type="Proteomes" id="UP000006533">
    <property type="component" value="Segment"/>
</dbReference>
<reference evidence="1 2" key="1">
    <citation type="submission" date="2009-10" db="EMBL/GenBank/DDBJ databases">
        <title>The Genome Sequence of Cyanophage NATL2A-133.</title>
        <authorList>
            <consortium name="The Broad Institute Genome Sequencing Platform"/>
            <person name="Henn M.R."/>
            <person name="Sullivan M.S."/>
            <person name="Osburne M.S."/>
            <person name="Levin J."/>
            <person name="Malboeuf C."/>
            <person name="Casali M."/>
            <person name="Russ C."/>
            <person name="Lennon N."/>
            <person name="Erlich R."/>
            <person name="Young S.K."/>
            <person name="Koehrsen M."/>
            <person name="Yandava C."/>
            <person name="Zeng Q."/>
            <person name="Alvarado L."/>
            <person name="Anderson S."/>
            <person name="Berlin A."/>
            <person name="Borenstein D."/>
            <person name="Chen Z."/>
            <person name="Engels R."/>
            <person name="Freedman E."/>
            <person name="Gellesch M."/>
            <person name="Goldberg J."/>
            <person name="Green L."/>
            <person name="Griggs A."/>
            <person name="Gujja S."/>
            <person name="Heiman D."/>
            <person name="Hepburn T."/>
            <person name="Howarth C."/>
            <person name="Jen D."/>
            <person name="Larson L."/>
            <person name="Lewis B."/>
            <person name="Mehta T."/>
            <person name="Park D."/>
            <person name="Pearson M."/>
            <person name="Roberts A."/>
            <person name="Ryan E."/>
            <person name="Saif S."/>
            <person name="Shea T."/>
            <person name="Shenoy N."/>
            <person name="Sisk P."/>
            <person name="Stolte C."/>
            <person name="Sykes S."/>
            <person name="Walk T."/>
            <person name="White J."/>
            <person name="Yu Q."/>
            <person name="Coleman M.L."/>
            <person name="Huang K.H."/>
            <person name="Weigele P.R."/>
            <person name="DeFrancesco A.S."/>
            <person name="Kern S.E."/>
            <person name="Thompson L.R."/>
            <person name="Fu R."/>
            <person name="Hombeck B."/>
            <person name="Chisholm S.W."/>
            <person name="Haas B."/>
            <person name="Nusbaum C."/>
            <person name="Galagan J."/>
            <person name="Birren B."/>
        </authorList>
    </citation>
    <scope>NUCLEOTIDE SEQUENCE [LARGE SCALE GENOMIC DNA]</scope>
    <source>
        <strain evidence="1">NATL2A-133</strain>
    </source>
</reference>
<dbReference type="GeneID" id="11538141"/>
<dbReference type="KEGG" id="vg:11538141"/>
<keyword evidence="2" id="KW-1185">Reference proteome</keyword>
<gene>
    <name evidence="1" type="ORF">CYPG_00022</name>
</gene>
<evidence type="ECO:0000313" key="1">
    <source>
        <dbReference type="EMBL" id="ADP00162.1"/>
    </source>
</evidence>
<dbReference type="RefSeq" id="YP_005087534.1">
    <property type="nucleotide sequence ID" value="NC_016659.1"/>
</dbReference>
<sequence>MSPIFQAREKDNRTLDEMEQNVLNEGIGGLYNRPPSTLTIDDFHIGPTTGNSPGRVMQLAAAADETGKYDPWDFMNRWREVIENDPTHPLHEQLKAIPKYDNGQGGNKPIELQLLREKIPAKYIYELTNWKDSKTVLRRAIKAANIAEVKTIVLSTSAGYPIVVEEDFKGELTIQNNNYIVTPNGKVISHTEFLMNRMKI</sequence>
<dbReference type="EMBL" id="GU071104">
    <property type="protein sequence ID" value="ADP00162.1"/>
    <property type="molecule type" value="Genomic_DNA"/>
</dbReference>
<organism evidence="1 2">
    <name type="scientific">Cyanophage NATL2A-133</name>
    <dbReference type="NCBI Taxonomy" id="445692"/>
    <lineage>
        <taxon>Viruses</taxon>
        <taxon>Duplodnaviria</taxon>
        <taxon>Heunggongvirae</taxon>
        <taxon>Uroviricota</taxon>
        <taxon>Caudoviricetes</taxon>
        <taxon>Autographivirales</taxon>
        <taxon>Sechaudvirinae</taxon>
        <taxon>Tangaroavirus</taxon>
        <taxon>Tangaroavirus NATL2A133</taxon>
    </lineage>
</organism>
<proteinExistence type="predicted"/>
<name>E3SP45_9CAUD</name>
<protein>
    <submittedName>
        <fullName evidence="1">Predicted protein</fullName>
    </submittedName>
</protein>
<accession>E3SP45</accession>
<evidence type="ECO:0000313" key="2">
    <source>
        <dbReference type="Proteomes" id="UP000006533"/>
    </source>
</evidence>